<gene>
    <name evidence="1" type="ORF">D2E76_16715</name>
</gene>
<dbReference type="Proteomes" id="UP000284557">
    <property type="component" value="Unassembled WGS sequence"/>
</dbReference>
<sequence>MSEPLTPTQKLQEAAAGDLEPVTGAADIAERLLLLLHYSIDWDHSWVKNHLITYWDEEFPSRARTAAYRANTLDGWWSEASTRLGATAPRQPERRLELAQLLRYDDPLAVLNMLCTQLPALVLRVRIIRDANKADGA</sequence>
<protein>
    <submittedName>
        <fullName evidence="1">Uncharacterized protein</fullName>
    </submittedName>
</protein>
<comment type="caution">
    <text evidence="1">The sequence shown here is derived from an EMBL/GenBank/DDBJ whole genome shotgun (WGS) entry which is preliminary data.</text>
</comment>
<proteinExistence type="predicted"/>
<name>A0ABD7HMQ5_9MYCO</name>
<reference evidence="1 2" key="1">
    <citation type="submission" date="2018-08" db="EMBL/GenBank/DDBJ databases">
        <title>Linezolid Resistance in Mycobacterium abscessus: MIC Distribution and Comprehensive Investigation of Resistance Mechanisms.</title>
        <authorList>
            <person name="Ye M."/>
            <person name="Xu L."/>
            <person name="Zou Y."/>
            <person name="Li B."/>
            <person name="Guo Q."/>
            <person name="Zhang Y."/>
            <person name="Zhan M."/>
            <person name="Xu B."/>
            <person name="Yu F."/>
            <person name="Zhang Z."/>
            <person name="Chu H."/>
        </authorList>
    </citation>
    <scope>NUCLEOTIDE SEQUENCE [LARGE SCALE GENOMIC DNA]</scope>
    <source>
        <strain evidence="1 2">G143</strain>
    </source>
</reference>
<evidence type="ECO:0000313" key="2">
    <source>
        <dbReference type="Proteomes" id="UP000284557"/>
    </source>
</evidence>
<dbReference type="RefSeq" id="WP_079621067.1">
    <property type="nucleotide sequence ID" value="NZ_QXBN01000012.1"/>
</dbReference>
<dbReference type="EMBL" id="QXBN01000012">
    <property type="protein sequence ID" value="RIT36891.1"/>
    <property type="molecule type" value="Genomic_DNA"/>
</dbReference>
<organism evidence="1 2">
    <name type="scientific">Mycobacteroides abscessus</name>
    <dbReference type="NCBI Taxonomy" id="36809"/>
    <lineage>
        <taxon>Bacteria</taxon>
        <taxon>Bacillati</taxon>
        <taxon>Actinomycetota</taxon>
        <taxon>Actinomycetes</taxon>
        <taxon>Mycobacteriales</taxon>
        <taxon>Mycobacteriaceae</taxon>
        <taxon>Mycobacteroides</taxon>
    </lineage>
</organism>
<evidence type="ECO:0000313" key="1">
    <source>
        <dbReference type="EMBL" id="RIT36891.1"/>
    </source>
</evidence>
<dbReference type="AlphaFoldDB" id="A0ABD7HMQ5"/>
<accession>A0ABD7HMQ5</accession>